<reference evidence="1" key="1">
    <citation type="journal article" date="2014" name="Front. Microbiol.">
        <title>High frequency of phylogenetically diverse reductive dehalogenase-homologous genes in deep subseafloor sedimentary metagenomes.</title>
        <authorList>
            <person name="Kawai M."/>
            <person name="Futagami T."/>
            <person name="Toyoda A."/>
            <person name="Takaki Y."/>
            <person name="Nishi S."/>
            <person name="Hori S."/>
            <person name="Arai W."/>
            <person name="Tsubouchi T."/>
            <person name="Morono Y."/>
            <person name="Uchiyama I."/>
            <person name="Ito T."/>
            <person name="Fujiyama A."/>
            <person name="Inagaki F."/>
            <person name="Takami H."/>
        </authorList>
    </citation>
    <scope>NUCLEOTIDE SEQUENCE</scope>
    <source>
        <strain evidence="1">Expedition CK06-06</strain>
    </source>
</reference>
<gene>
    <name evidence="1" type="ORF">S01H4_45465</name>
</gene>
<dbReference type="AlphaFoldDB" id="X1BWF4"/>
<comment type="caution">
    <text evidence="1">The sequence shown here is derived from an EMBL/GenBank/DDBJ whole genome shotgun (WGS) entry which is preliminary data.</text>
</comment>
<protein>
    <submittedName>
        <fullName evidence="1">Uncharacterized protein</fullName>
    </submittedName>
</protein>
<name>X1BWF4_9ZZZZ</name>
<accession>X1BWF4</accession>
<sequence>MSTQNQIELTNAEYVKAVIDLQPTVIATVNKKLSAKARKLVEADYEKWIIQCREHRKDGCWDNTCDGELESKLEYKPAEESGASIVTDVCNKCGNKYRLQDYAENYKGMQGRTSYEHSRVDEDI</sequence>
<evidence type="ECO:0000313" key="1">
    <source>
        <dbReference type="EMBL" id="GAG99385.1"/>
    </source>
</evidence>
<feature type="non-terminal residue" evidence="1">
    <location>
        <position position="124"/>
    </location>
</feature>
<dbReference type="EMBL" id="BART01025315">
    <property type="protein sequence ID" value="GAG99385.1"/>
    <property type="molecule type" value="Genomic_DNA"/>
</dbReference>
<proteinExistence type="predicted"/>
<organism evidence="1">
    <name type="scientific">marine sediment metagenome</name>
    <dbReference type="NCBI Taxonomy" id="412755"/>
    <lineage>
        <taxon>unclassified sequences</taxon>
        <taxon>metagenomes</taxon>
        <taxon>ecological metagenomes</taxon>
    </lineage>
</organism>